<dbReference type="EMBL" id="LLXI01002790">
    <property type="protein sequence ID" value="PKY57983.1"/>
    <property type="molecule type" value="Genomic_DNA"/>
</dbReference>
<evidence type="ECO:0000313" key="2">
    <source>
        <dbReference type="Proteomes" id="UP000234323"/>
    </source>
</evidence>
<comment type="caution">
    <text evidence="1">The sequence shown here is derived from an EMBL/GenBank/DDBJ whole genome shotgun (WGS) entry which is preliminary data.</text>
</comment>
<protein>
    <submittedName>
        <fullName evidence="1">Uncharacterized protein</fullName>
    </submittedName>
</protein>
<organism evidence="1 2">
    <name type="scientific">Rhizophagus irregularis</name>
    <dbReference type="NCBI Taxonomy" id="588596"/>
    <lineage>
        <taxon>Eukaryota</taxon>
        <taxon>Fungi</taxon>
        <taxon>Fungi incertae sedis</taxon>
        <taxon>Mucoromycota</taxon>
        <taxon>Glomeromycotina</taxon>
        <taxon>Glomeromycetes</taxon>
        <taxon>Glomerales</taxon>
        <taxon>Glomeraceae</taxon>
        <taxon>Rhizophagus</taxon>
    </lineage>
</organism>
<dbReference type="AlphaFoldDB" id="A0A2I1HGG4"/>
<name>A0A2I1HGG4_9GLOM</name>
<keyword evidence="2" id="KW-1185">Reference proteome</keyword>
<sequence>MGPFDSWDRITQSSLVGRVCITYSKKSFAIMSYWLPTSGPDSASFRPCPGCSRYVPKYATLSHIKRRCTSQTSLADTIAYPTRNAKVFATGRPIILSSSLRYATSLASSYFDRPLSIPNDNLPSGEGYDEDMTPLPVSTKSLFTDGSFIASTLDTSPSMSYA</sequence>
<dbReference type="Proteomes" id="UP000234323">
    <property type="component" value="Unassembled WGS sequence"/>
</dbReference>
<reference evidence="1 2" key="1">
    <citation type="submission" date="2015-10" db="EMBL/GenBank/DDBJ databases">
        <title>Genome analyses suggest a sexual origin of heterokaryosis in a supposedly ancient asexual fungus.</title>
        <authorList>
            <person name="Ropars J."/>
            <person name="Sedzielewska K."/>
            <person name="Noel J."/>
            <person name="Charron P."/>
            <person name="Farinelli L."/>
            <person name="Marton T."/>
            <person name="Kruger M."/>
            <person name="Pelin A."/>
            <person name="Brachmann A."/>
            <person name="Corradi N."/>
        </authorList>
    </citation>
    <scope>NUCLEOTIDE SEQUENCE [LARGE SCALE GENOMIC DNA]</scope>
    <source>
        <strain evidence="1 2">A4</strain>
    </source>
</reference>
<proteinExistence type="predicted"/>
<gene>
    <name evidence="1" type="ORF">RhiirA4_429393</name>
</gene>
<accession>A0A2I1HGG4</accession>
<evidence type="ECO:0000313" key="1">
    <source>
        <dbReference type="EMBL" id="PKY57983.1"/>
    </source>
</evidence>